<dbReference type="SUPFAM" id="SSF57933">
    <property type="entry name" value="TAZ domain"/>
    <property type="match status" value="1"/>
</dbReference>
<evidence type="ECO:0000313" key="7">
    <source>
        <dbReference type="EMBL" id="BAD21623.1"/>
    </source>
</evidence>
<dbReference type="GO" id="GO:0042542">
    <property type="term" value="P:response to hydrogen peroxide"/>
    <property type="evidence" value="ECO:0007669"/>
    <property type="project" value="UniProtKB-ARBA"/>
</dbReference>
<name>Q6K910_ORYSJ</name>
<accession>Q6K910</accession>
<sequence length="361" mass="38893">MALSTAFSALPTSPADVRVVTADGSGIRAHSSVLASASPVLERMIEQAPRGGVVPIAGASTGAVVVFLRFLYAASVRGAAAAAAAAEWEEAALAEHGAALMALAHAYRVAGPLKRRAEEAVAARVAAEGAVDAMKLAALCDAPRLYLWCARLAGRELAAVRESEGWRFAARHDAALRADLLQLIRDADQRKERWGRERGSQGVYLQLSDAMAALERVFARAAHGSPPPLPPPRTGQCCRMASPCAHRRGLLQLARHFFAGCGRRVAGGCTPCRRFFLLLRLHSSVCDKSDDDSCGVPLCSNFKTNMEKGKVDKTWKLLVKKVMRARVMSAWAKRPVPAPEIVQKSWAKYNSSSRSRAARFR</sequence>
<dbReference type="Gene3D" id="3.30.710.10">
    <property type="entry name" value="Potassium Channel Kv1.1, Chain A"/>
    <property type="match status" value="1"/>
</dbReference>
<dbReference type="GO" id="GO:0006355">
    <property type="term" value="P:regulation of DNA-templated transcription"/>
    <property type="evidence" value="ECO:0007669"/>
    <property type="project" value="UniProtKB-ARBA"/>
</dbReference>
<dbReference type="InterPro" id="IPR011333">
    <property type="entry name" value="SKP1/BTB/POZ_sf"/>
</dbReference>
<dbReference type="PANTHER" id="PTHR46287">
    <property type="entry name" value="BTB/POZ AND TAZ DOMAIN-CONTAINING PROTEIN 3-RELATED"/>
    <property type="match status" value="1"/>
</dbReference>
<evidence type="ECO:0000256" key="4">
    <source>
        <dbReference type="ARBA" id="ARBA00022786"/>
    </source>
</evidence>
<dbReference type="EMBL" id="AP004092">
    <property type="protein sequence ID" value="BAD21623.1"/>
    <property type="molecule type" value="Genomic_DNA"/>
</dbReference>
<evidence type="ECO:0000256" key="3">
    <source>
        <dbReference type="ARBA" id="ARBA00022771"/>
    </source>
</evidence>
<dbReference type="PANTHER" id="PTHR46287:SF5">
    <property type="entry name" value="OS02G0596700 PROTEIN"/>
    <property type="match status" value="1"/>
</dbReference>
<dbReference type="InterPro" id="IPR035898">
    <property type="entry name" value="TAZ_dom_sf"/>
</dbReference>
<evidence type="ECO:0000256" key="2">
    <source>
        <dbReference type="ARBA" id="ARBA00022723"/>
    </source>
</evidence>
<dbReference type="AlphaFoldDB" id="Q6K910"/>
<keyword evidence="2" id="KW-0479">Metal-binding</keyword>
<evidence type="ECO:0000256" key="1">
    <source>
        <dbReference type="ARBA" id="ARBA00004906"/>
    </source>
</evidence>
<dbReference type="GO" id="GO:0005516">
    <property type="term" value="F:calmodulin binding"/>
    <property type="evidence" value="ECO:0007669"/>
    <property type="project" value="UniProtKB-ARBA"/>
</dbReference>
<gene>
    <name evidence="7" type="primary">OJ1568_B05.13</name>
</gene>
<comment type="pathway">
    <text evidence="1">Protein modification; protein ubiquitination.</text>
</comment>
<dbReference type="Proteomes" id="UP000000763">
    <property type="component" value="Chromosome 2"/>
</dbReference>
<evidence type="ECO:0000256" key="5">
    <source>
        <dbReference type="ARBA" id="ARBA00022833"/>
    </source>
</evidence>
<dbReference type="SMART" id="SM00551">
    <property type="entry name" value="ZnF_TAZ"/>
    <property type="match status" value="1"/>
</dbReference>
<dbReference type="GO" id="GO:0009725">
    <property type="term" value="P:response to hormone"/>
    <property type="evidence" value="ECO:0007669"/>
    <property type="project" value="UniProtKB-ARBA"/>
</dbReference>
<keyword evidence="3" id="KW-0863">Zinc-finger</keyword>
<dbReference type="InterPro" id="IPR044513">
    <property type="entry name" value="BT1/2/3/4/5"/>
</dbReference>
<evidence type="ECO:0000259" key="6">
    <source>
        <dbReference type="PROSITE" id="PS50097"/>
    </source>
</evidence>
<dbReference type="SUPFAM" id="SSF54695">
    <property type="entry name" value="POZ domain"/>
    <property type="match status" value="1"/>
</dbReference>
<dbReference type="GO" id="GO:0009751">
    <property type="term" value="P:response to salicylic acid"/>
    <property type="evidence" value="ECO:0007669"/>
    <property type="project" value="UniProtKB-ARBA"/>
</dbReference>
<dbReference type="GO" id="GO:0008270">
    <property type="term" value="F:zinc ion binding"/>
    <property type="evidence" value="ECO:0007669"/>
    <property type="project" value="UniProtKB-KW"/>
</dbReference>
<dbReference type="InterPro" id="IPR000197">
    <property type="entry name" value="Znf_TAZ"/>
</dbReference>
<keyword evidence="4" id="KW-0833">Ubl conjugation pathway</keyword>
<protein>
    <submittedName>
        <fullName evidence="7">Speckle-type POZ</fullName>
    </submittedName>
</protein>
<dbReference type="PROSITE" id="PS50097">
    <property type="entry name" value="BTB"/>
    <property type="match status" value="1"/>
</dbReference>
<reference evidence="8" key="1">
    <citation type="journal article" date="2005" name="Nature">
        <title>The map-based sequence of the rice genome.</title>
        <authorList>
            <consortium name="International rice genome sequencing project (IRGSP)"/>
            <person name="Matsumoto T."/>
            <person name="Wu J."/>
            <person name="Kanamori H."/>
            <person name="Katayose Y."/>
            <person name="Fujisawa M."/>
            <person name="Namiki N."/>
            <person name="Mizuno H."/>
            <person name="Yamamoto K."/>
            <person name="Antonio B.A."/>
            <person name="Baba T."/>
            <person name="Sakata K."/>
            <person name="Nagamura Y."/>
            <person name="Aoki H."/>
            <person name="Arikawa K."/>
            <person name="Arita K."/>
            <person name="Bito T."/>
            <person name="Chiden Y."/>
            <person name="Fujitsuka N."/>
            <person name="Fukunaka R."/>
            <person name="Hamada M."/>
            <person name="Harada C."/>
            <person name="Hayashi A."/>
            <person name="Hijishita S."/>
            <person name="Honda M."/>
            <person name="Hosokawa S."/>
            <person name="Ichikawa Y."/>
            <person name="Idonuma A."/>
            <person name="Iijima M."/>
            <person name="Ikeda M."/>
            <person name="Ikeno M."/>
            <person name="Ito K."/>
            <person name="Ito S."/>
            <person name="Ito T."/>
            <person name="Ito Y."/>
            <person name="Ito Y."/>
            <person name="Iwabuchi A."/>
            <person name="Kamiya K."/>
            <person name="Karasawa W."/>
            <person name="Kurita K."/>
            <person name="Katagiri S."/>
            <person name="Kikuta A."/>
            <person name="Kobayashi H."/>
            <person name="Kobayashi N."/>
            <person name="Machita K."/>
            <person name="Maehara T."/>
            <person name="Masukawa M."/>
            <person name="Mizubayashi T."/>
            <person name="Mukai Y."/>
            <person name="Nagasaki H."/>
            <person name="Nagata Y."/>
            <person name="Naito S."/>
            <person name="Nakashima M."/>
            <person name="Nakama Y."/>
            <person name="Nakamichi Y."/>
            <person name="Nakamura M."/>
            <person name="Meguro A."/>
            <person name="Negishi M."/>
            <person name="Ohta I."/>
            <person name="Ohta T."/>
            <person name="Okamoto M."/>
            <person name="Ono N."/>
            <person name="Saji S."/>
            <person name="Sakaguchi M."/>
            <person name="Sakai K."/>
            <person name="Shibata M."/>
            <person name="Shimokawa T."/>
            <person name="Song J."/>
            <person name="Takazaki Y."/>
            <person name="Terasawa K."/>
            <person name="Tsugane M."/>
            <person name="Tsuji K."/>
            <person name="Ueda S."/>
            <person name="Waki K."/>
            <person name="Yamagata H."/>
            <person name="Yamamoto M."/>
            <person name="Yamamoto S."/>
            <person name="Yamane H."/>
            <person name="Yoshiki S."/>
            <person name="Yoshihara R."/>
            <person name="Yukawa K."/>
            <person name="Zhong H."/>
            <person name="Yano M."/>
            <person name="Yuan Q."/>
            <person name="Ouyang S."/>
            <person name="Liu J."/>
            <person name="Jones K.M."/>
            <person name="Gansberger K."/>
            <person name="Moffat K."/>
            <person name="Hill J."/>
            <person name="Bera J."/>
            <person name="Fadrosh D."/>
            <person name="Jin S."/>
            <person name="Johri S."/>
            <person name="Kim M."/>
            <person name="Overton L."/>
            <person name="Reardon M."/>
            <person name="Tsitrin T."/>
            <person name="Vuong H."/>
            <person name="Weaver B."/>
            <person name="Ciecko A."/>
            <person name="Tallon L."/>
            <person name="Jackson J."/>
            <person name="Pai G."/>
            <person name="Aken S.V."/>
            <person name="Utterback T."/>
            <person name="Reidmuller S."/>
            <person name="Feldblyum T."/>
            <person name="Hsiao J."/>
            <person name="Zismann V."/>
            <person name="Iobst S."/>
            <person name="de Vazeille A.R."/>
            <person name="Buell C.R."/>
            <person name="Ying K."/>
            <person name="Li Y."/>
            <person name="Lu T."/>
            <person name="Huang Y."/>
            <person name="Zhao Q."/>
            <person name="Feng Q."/>
            <person name="Zhang L."/>
            <person name="Zhu J."/>
            <person name="Weng Q."/>
            <person name="Mu J."/>
            <person name="Lu Y."/>
            <person name="Fan D."/>
            <person name="Liu Y."/>
            <person name="Guan J."/>
            <person name="Zhang Y."/>
            <person name="Yu S."/>
            <person name="Liu X."/>
            <person name="Zhang Y."/>
            <person name="Hong G."/>
            <person name="Han B."/>
            <person name="Choisne N."/>
            <person name="Demange N."/>
            <person name="Orjeda G."/>
            <person name="Samain S."/>
            <person name="Cattolico L."/>
            <person name="Pelletier E."/>
            <person name="Couloux A."/>
            <person name="Segurens B."/>
            <person name="Wincker P."/>
            <person name="D'Hont A."/>
            <person name="Scarpelli C."/>
            <person name="Weissenbach J."/>
            <person name="Salanoubat M."/>
            <person name="Quetier F."/>
            <person name="Yu Y."/>
            <person name="Kim H.R."/>
            <person name="Rambo T."/>
            <person name="Currie J."/>
            <person name="Collura K."/>
            <person name="Luo M."/>
            <person name="Yang T."/>
            <person name="Ammiraju J.S.S."/>
            <person name="Engler F."/>
            <person name="Soderlund C."/>
            <person name="Wing R.A."/>
            <person name="Palmer L.E."/>
            <person name="de la Bastide M."/>
            <person name="Spiegel L."/>
            <person name="Nascimento L."/>
            <person name="Zutavern T."/>
            <person name="O'Shaughnessy A."/>
            <person name="Dike S."/>
            <person name="Dedhia N."/>
            <person name="Preston R."/>
            <person name="Balija V."/>
            <person name="McCombie W.R."/>
            <person name="Chow T."/>
            <person name="Chen H."/>
            <person name="Chung M."/>
            <person name="Chen C."/>
            <person name="Shaw J."/>
            <person name="Wu H."/>
            <person name="Hsiao K."/>
            <person name="Chao Y."/>
            <person name="Chu M."/>
            <person name="Cheng C."/>
            <person name="Hour A."/>
            <person name="Lee P."/>
            <person name="Lin S."/>
            <person name="Lin Y."/>
            <person name="Liou J."/>
            <person name="Liu S."/>
            <person name="Hsing Y."/>
            <person name="Raghuvanshi S."/>
            <person name="Mohanty A."/>
            <person name="Bharti A.K."/>
            <person name="Gaur A."/>
            <person name="Gupta V."/>
            <person name="Kumar D."/>
            <person name="Ravi V."/>
            <person name="Vij S."/>
            <person name="Kapur A."/>
            <person name="Khurana P."/>
            <person name="Khurana P."/>
            <person name="Khurana J.P."/>
            <person name="Tyagi A.K."/>
            <person name="Gaikwad K."/>
            <person name="Singh A."/>
            <person name="Dalal V."/>
            <person name="Srivastava S."/>
            <person name="Dixit A."/>
            <person name="Pal A.K."/>
            <person name="Ghazi I.A."/>
            <person name="Yadav M."/>
            <person name="Pandit A."/>
            <person name="Bhargava A."/>
            <person name="Sureshbabu K."/>
            <person name="Batra K."/>
            <person name="Sharma T.R."/>
            <person name="Mohapatra T."/>
            <person name="Singh N.K."/>
            <person name="Messing J."/>
            <person name="Nelson A.B."/>
            <person name="Fuks G."/>
            <person name="Kavchok S."/>
            <person name="Keizer G."/>
            <person name="Linton E."/>
            <person name="Llaca V."/>
            <person name="Song R."/>
            <person name="Tanyolac B."/>
            <person name="Young S."/>
            <person name="Ho-Il K."/>
            <person name="Hahn J.H."/>
            <person name="Sangsakoo G."/>
            <person name="Vanavichit A."/>
            <person name="de Mattos Luiz.A.T."/>
            <person name="Zimmer P.D."/>
            <person name="Malone G."/>
            <person name="Dellagostin O."/>
            <person name="de Oliveira A.C."/>
            <person name="Bevan M."/>
            <person name="Bancroft I."/>
            <person name="Minx P."/>
            <person name="Cordum H."/>
            <person name="Wilson R."/>
            <person name="Cheng Z."/>
            <person name="Jin W."/>
            <person name="Jiang J."/>
            <person name="Leong S.A."/>
            <person name="Iwama H."/>
            <person name="Gojobori T."/>
            <person name="Itoh T."/>
            <person name="Niimura Y."/>
            <person name="Fujii Y."/>
            <person name="Habara T."/>
            <person name="Sakai H."/>
            <person name="Sato Y."/>
            <person name="Wilson G."/>
            <person name="Kumar K."/>
            <person name="McCouch S."/>
            <person name="Juretic N."/>
            <person name="Hoen D."/>
            <person name="Wright S."/>
            <person name="Bruskiewich R."/>
            <person name="Bureau T."/>
            <person name="Miyao A."/>
            <person name="Hirochika H."/>
            <person name="Nishikawa T."/>
            <person name="Kadowaki K."/>
            <person name="Sugiura M."/>
            <person name="Burr B."/>
            <person name="Sasaki T."/>
        </authorList>
    </citation>
    <scope>NUCLEOTIDE SEQUENCE [LARGE SCALE GENOMIC DNA]</scope>
    <source>
        <strain evidence="8">cv. Nipponbare</strain>
    </source>
</reference>
<keyword evidence="5" id="KW-0862">Zinc</keyword>
<dbReference type="Pfam" id="PF00651">
    <property type="entry name" value="BTB"/>
    <property type="match status" value="1"/>
</dbReference>
<proteinExistence type="predicted"/>
<dbReference type="InterPro" id="IPR000210">
    <property type="entry name" value="BTB/POZ_dom"/>
</dbReference>
<dbReference type="OrthoDB" id="680568at2759"/>
<dbReference type="Gene3D" id="1.20.1020.10">
    <property type="entry name" value="TAZ domain"/>
    <property type="match status" value="1"/>
</dbReference>
<organism evidence="7 8">
    <name type="scientific">Oryza sativa subsp. japonica</name>
    <name type="common">Rice</name>
    <dbReference type="NCBI Taxonomy" id="39947"/>
    <lineage>
        <taxon>Eukaryota</taxon>
        <taxon>Viridiplantae</taxon>
        <taxon>Streptophyta</taxon>
        <taxon>Embryophyta</taxon>
        <taxon>Tracheophyta</taxon>
        <taxon>Spermatophyta</taxon>
        <taxon>Magnoliopsida</taxon>
        <taxon>Liliopsida</taxon>
        <taxon>Poales</taxon>
        <taxon>Poaceae</taxon>
        <taxon>BOP clade</taxon>
        <taxon>Oryzoideae</taxon>
        <taxon>Oryzeae</taxon>
        <taxon>Oryzinae</taxon>
        <taxon>Oryza</taxon>
        <taxon>Oryza sativa</taxon>
    </lineage>
</organism>
<feature type="domain" description="BTB" evidence="6">
    <location>
        <begin position="15"/>
        <end position="80"/>
    </location>
</feature>
<reference evidence="8" key="2">
    <citation type="journal article" date="2008" name="Nucleic Acids Res.">
        <title>The rice annotation project database (RAP-DB): 2008 update.</title>
        <authorList>
            <consortium name="The rice annotation project (RAP)"/>
        </authorList>
    </citation>
    <scope>GENOME REANNOTATION</scope>
    <source>
        <strain evidence="8">cv. Nipponbare</strain>
    </source>
</reference>
<evidence type="ECO:0000313" key="8">
    <source>
        <dbReference type="Proteomes" id="UP000000763"/>
    </source>
</evidence>